<protein>
    <submittedName>
        <fullName evidence="1">Uncharacterized protein</fullName>
    </submittedName>
</protein>
<dbReference type="EMBL" id="CP109441">
    <property type="protein sequence ID" value="WUV42582.1"/>
    <property type="molecule type" value="Genomic_DNA"/>
</dbReference>
<organism evidence="1 2">
    <name type="scientific">Nocardia vinacea</name>
    <dbReference type="NCBI Taxonomy" id="96468"/>
    <lineage>
        <taxon>Bacteria</taxon>
        <taxon>Bacillati</taxon>
        <taxon>Actinomycetota</taxon>
        <taxon>Actinomycetes</taxon>
        <taxon>Mycobacteriales</taxon>
        <taxon>Nocardiaceae</taxon>
        <taxon>Nocardia</taxon>
    </lineage>
</organism>
<keyword evidence="2" id="KW-1185">Reference proteome</keyword>
<reference evidence="1" key="1">
    <citation type="submission" date="2022-10" db="EMBL/GenBank/DDBJ databases">
        <title>The complete genomes of actinobacterial strains from the NBC collection.</title>
        <authorList>
            <person name="Joergensen T.S."/>
            <person name="Alvarez Arevalo M."/>
            <person name="Sterndorff E.B."/>
            <person name="Faurdal D."/>
            <person name="Vuksanovic O."/>
            <person name="Mourched A.-S."/>
            <person name="Charusanti P."/>
            <person name="Shaw S."/>
            <person name="Blin K."/>
            <person name="Weber T."/>
        </authorList>
    </citation>
    <scope>NUCLEOTIDE SEQUENCE</scope>
    <source>
        <strain evidence="1">NBC_01482</strain>
    </source>
</reference>
<evidence type="ECO:0000313" key="1">
    <source>
        <dbReference type="EMBL" id="WUV42582.1"/>
    </source>
</evidence>
<evidence type="ECO:0000313" key="2">
    <source>
        <dbReference type="Proteomes" id="UP001432062"/>
    </source>
</evidence>
<dbReference type="RefSeq" id="WP_327095870.1">
    <property type="nucleotide sequence ID" value="NZ_CP109149.1"/>
</dbReference>
<proteinExistence type="predicted"/>
<dbReference type="Proteomes" id="UP001432062">
    <property type="component" value="Chromosome"/>
</dbReference>
<accession>A0ABZ1YH78</accession>
<name>A0ABZ1YH78_9NOCA</name>
<sequence>MTLAHRFRGAVNPTRASVVARTRSVLRCERLHDSAPACARLCNPRLRQWRGLRAVMARPAVMVLGGCRRGVPPRRQPLAAAG</sequence>
<gene>
    <name evidence="1" type="ORF">OG563_25340</name>
</gene>